<dbReference type="KEGG" id="knv:Pan216_06140"/>
<dbReference type="Proteomes" id="UP000317093">
    <property type="component" value="Chromosome"/>
</dbReference>
<feature type="signal peptide" evidence="2">
    <location>
        <begin position="1"/>
        <end position="19"/>
    </location>
</feature>
<protein>
    <submittedName>
        <fullName evidence="3">Uncharacterized protein</fullName>
    </submittedName>
</protein>
<dbReference type="AlphaFoldDB" id="A0A518AYH2"/>
<dbReference type="RefSeq" id="WP_145254605.1">
    <property type="nucleotide sequence ID" value="NZ_CP036279.1"/>
</dbReference>
<organism evidence="3 4">
    <name type="scientific">Kolteria novifilia</name>
    <dbReference type="NCBI Taxonomy" id="2527975"/>
    <lineage>
        <taxon>Bacteria</taxon>
        <taxon>Pseudomonadati</taxon>
        <taxon>Planctomycetota</taxon>
        <taxon>Planctomycetia</taxon>
        <taxon>Kolteriales</taxon>
        <taxon>Kolteriaceae</taxon>
        <taxon>Kolteria</taxon>
    </lineage>
</organism>
<evidence type="ECO:0000256" key="1">
    <source>
        <dbReference type="SAM" id="MobiDB-lite"/>
    </source>
</evidence>
<dbReference type="EMBL" id="CP036279">
    <property type="protein sequence ID" value="QDU59781.1"/>
    <property type="molecule type" value="Genomic_DNA"/>
</dbReference>
<evidence type="ECO:0000313" key="3">
    <source>
        <dbReference type="EMBL" id="QDU59781.1"/>
    </source>
</evidence>
<feature type="region of interest" description="Disordered" evidence="1">
    <location>
        <begin position="282"/>
        <end position="308"/>
    </location>
</feature>
<keyword evidence="4" id="KW-1185">Reference proteome</keyword>
<feature type="chain" id="PRO_5021807504" evidence="2">
    <location>
        <begin position="20"/>
        <end position="308"/>
    </location>
</feature>
<proteinExistence type="predicted"/>
<evidence type="ECO:0000313" key="4">
    <source>
        <dbReference type="Proteomes" id="UP000317093"/>
    </source>
</evidence>
<sequence length="308" mass="33400" precursor="true">MRRTLVMLALGCMAAVAHADHFDDQTVGDLAKVPEVDYAKKVPQIPVSALSRLPEILVDGDGRAFLVVRTGEGNWTKLTLSLANWPLLAEKGKDSKFVIVHRLVTYPSDQRGIAADNENIYLFDGFGIDLELGQIVPAGTSEDLRYVAEKGGRLEPVGETEIYLLGKAPSPPSARTTARSVQGPVKASDFTGAYRLEADGRWMGRLVLDADDDGVLSGSFVSDETGQTYDVEGKIGNPANRATFRIEFPRTTPTFNGHLWTRGRTRLAGIMTMEERPFGFVADRLSEKKGEDEASTDGGDAPPASDAE</sequence>
<keyword evidence="2" id="KW-0732">Signal</keyword>
<gene>
    <name evidence="3" type="ORF">Pan216_06140</name>
</gene>
<evidence type="ECO:0000256" key="2">
    <source>
        <dbReference type="SAM" id="SignalP"/>
    </source>
</evidence>
<reference evidence="3 4" key="1">
    <citation type="submission" date="2019-02" db="EMBL/GenBank/DDBJ databases">
        <title>Deep-cultivation of Planctomycetes and their phenomic and genomic characterization uncovers novel biology.</title>
        <authorList>
            <person name="Wiegand S."/>
            <person name="Jogler M."/>
            <person name="Boedeker C."/>
            <person name="Pinto D."/>
            <person name="Vollmers J."/>
            <person name="Rivas-Marin E."/>
            <person name="Kohn T."/>
            <person name="Peeters S.H."/>
            <person name="Heuer A."/>
            <person name="Rast P."/>
            <person name="Oberbeckmann S."/>
            <person name="Bunk B."/>
            <person name="Jeske O."/>
            <person name="Meyerdierks A."/>
            <person name="Storesund J.E."/>
            <person name="Kallscheuer N."/>
            <person name="Luecker S."/>
            <person name="Lage O.M."/>
            <person name="Pohl T."/>
            <person name="Merkel B.J."/>
            <person name="Hornburger P."/>
            <person name="Mueller R.-W."/>
            <person name="Bruemmer F."/>
            <person name="Labrenz M."/>
            <person name="Spormann A.M."/>
            <person name="Op den Camp H."/>
            <person name="Overmann J."/>
            <person name="Amann R."/>
            <person name="Jetten M.S.M."/>
            <person name="Mascher T."/>
            <person name="Medema M.H."/>
            <person name="Devos D.P."/>
            <person name="Kaster A.-K."/>
            <person name="Ovreas L."/>
            <person name="Rohde M."/>
            <person name="Galperin M.Y."/>
            <person name="Jogler C."/>
        </authorList>
    </citation>
    <scope>NUCLEOTIDE SEQUENCE [LARGE SCALE GENOMIC DNA]</scope>
    <source>
        <strain evidence="3 4">Pan216</strain>
    </source>
</reference>
<accession>A0A518AYH2</accession>
<name>A0A518AYH2_9BACT</name>
<dbReference type="OrthoDB" id="210515at2"/>